<dbReference type="Gene3D" id="3.40.50.150">
    <property type="entry name" value="Vaccinia Virus protein VP39"/>
    <property type="match status" value="1"/>
</dbReference>
<keyword evidence="8" id="KW-0540">Nuclease</keyword>
<evidence type="ECO:0000256" key="4">
    <source>
        <dbReference type="ARBA" id="ARBA00023125"/>
    </source>
</evidence>
<comment type="similarity">
    <text evidence="1">Belongs to the N(4)/N(6)-methyltransferase family.</text>
</comment>
<dbReference type="GO" id="GO:0008170">
    <property type="term" value="F:N-methyltransferase activity"/>
    <property type="evidence" value="ECO:0007669"/>
    <property type="project" value="InterPro"/>
</dbReference>
<evidence type="ECO:0000256" key="5">
    <source>
        <dbReference type="SAM" id="Coils"/>
    </source>
</evidence>
<evidence type="ECO:0000259" key="6">
    <source>
        <dbReference type="Pfam" id="PF01420"/>
    </source>
</evidence>
<dbReference type="CDD" id="cd17256">
    <property type="entry name" value="RMtype1_S_EcoJA65PI-TRD1-CR1_like"/>
    <property type="match status" value="1"/>
</dbReference>
<dbReference type="EC" id="3.1.21.-" evidence="8"/>
<dbReference type="GO" id="GO:0003677">
    <property type="term" value="F:DNA binding"/>
    <property type="evidence" value="ECO:0007669"/>
    <property type="project" value="UniProtKB-KW"/>
</dbReference>
<dbReference type="PROSITE" id="PS00092">
    <property type="entry name" value="N6_MTASE"/>
    <property type="match status" value="1"/>
</dbReference>
<dbReference type="SUPFAM" id="SSF116734">
    <property type="entry name" value="DNA methylase specificity domain"/>
    <property type="match status" value="2"/>
</dbReference>
<dbReference type="Pfam" id="PF02384">
    <property type="entry name" value="N6_Mtase"/>
    <property type="match status" value="1"/>
</dbReference>
<keyword evidence="4" id="KW-0238">DNA-binding</keyword>
<dbReference type="GO" id="GO:0016787">
    <property type="term" value="F:hydrolase activity"/>
    <property type="evidence" value="ECO:0007669"/>
    <property type="project" value="UniProtKB-KW"/>
</dbReference>
<dbReference type="GO" id="GO:0004519">
    <property type="term" value="F:endonuclease activity"/>
    <property type="evidence" value="ECO:0007669"/>
    <property type="project" value="UniProtKB-KW"/>
</dbReference>
<name>A0AAU8LZQ7_9BACT</name>
<feature type="domain" description="Type I restriction modification DNA specificity" evidence="6">
    <location>
        <begin position="878"/>
        <end position="1039"/>
    </location>
</feature>
<reference evidence="8" key="1">
    <citation type="journal article" date="2024" name="Syst. Appl. Microbiol.">
        <title>First single-strain enrichments of Electrothrix cable bacteria, description of E. aestuarii sp. nov. and E. rattekaaiensis sp. nov., and proposal of a cable bacteria taxonomy following the rules of the SeqCode.</title>
        <authorList>
            <person name="Plum-Jensen L.E."/>
            <person name="Schramm A."/>
            <person name="Marshall I.P.G."/>
        </authorList>
    </citation>
    <scope>NUCLEOTIDE SEQUENCE</scope>
    <source>
        <strain evidence="8">Rat1</strain>
    </source>
</reference>
<evidence type="ECO:0000313" key="8">
    <source>
        <dbReference type="EMBL" id="XCN74639.1"/>
    </source>
</evidence>
<dbReference type="REBASE" id="963933">
    <property type="entry name" value="EaeRat1ORF7840P"/>
</dbReference>
<dbReference type="GO" id="GO:0032259">
    <property type="term" value="P:methylation"/>
    <property type="evidence" value="ECO:0007669"/>
    <property type="project" value="InterPro"/>
</dbReference>
<protein>
    <submittedName>
        <fullName evidence="8">Restriction endonuclease subunit S</fullName>
        <ecNumber evidence="8">3.1.21.-</ecNumber>
    </submittedName>
</protein>
<dbReference type="InterPro" id="IPR000055">
    <property type="entry name" value="Restrct_endonuc_typeI_TRD"/>
</dbReference>
<dbReference type="PANTHER" id="PTHR30408:SF12">
    <property type="entry name" value="TYPE I RESTRICTION ENZYME MJAVIII SPECIFICITY SUBUNIT"/>
    <property type="match status" value="1"/>
</dbReference>
<dbReference type="InterPro" id="IPR003356">
    <property type="entry name" value="DNA_methylase_A-5"/>
</dbReference>
<dbReference type="InterPro" id="IPR029063">
    <property type="entry name" value="SAM-dependent_MTases_sf"/>
</dbReference>
<dbReference type="GO" id="GO:0009307">
    <property type="term" value="P:DNA restriction-modification system"/>
    <property type="evidence" value="ECO:0007669"/>
    <property type="project" value="UniProtKB-KW"/>
</dbReference>
<dbReference type="PANTHER" id="PTHR30408">
    <property type="entry name" value="TYPE-1 RESTRICTION ENZYME ECOKI SPECIFICITY PROTEIN"/>
    <property type="match status" value="1"/>
</dbReference>
<feature type="domain" description="DNA methylase adenine-specific" evidence="7">
    <location>
        <begin position="381"/>
        <end position="673"/>
    </location>
</feature>
<evidence type="ECO:0000256" key="3">
    <source>
        <dbReference type="ARBA" id="ARBA00022747"/>
    </source>
</evidence>
<dbReference type="AlphaFoldDB" id="A0AAU8LZQ7"/>
<keyword evidence="8" id="KW-0255">Endonuclease</keyword>
<reference evidence="8" key="2">
    <citation type="submission" date="2024-06" db="EMBL/GenBank/DDBJ databases">
        <authorList>
            <person name="Plum-Jensen L.E."/>
            <person name="Schramm A."/>
            <person name="Marshall I.P.G."/>
        </authorList>
    </citation>
    <scope>NUCLEOTIDE SEQUENCE</scope>
    <source>
        <strain evidence="8">Rat1</strain>
    </source>
</reference>
<dbReference type="InterPro" id="IPR044946">
    <property type="entry name" value="Restrct_endonuc_typeI_TRD_sf"/>
</dbReference>
<dbReference type="PRINTS" id="PR00507">
    <property type="entry name" value="N12N6MTFRASE"/>
</dbReference>
<dbReference type="EMBL" id="CP159373">
    <property type="protein sequence ID" value="XCN74639.1"/>
    <property type="molecule type" value="Genomic_DNA"/>
</dbReference>
<keyword evidence="8" id="KW-0378">Hydrolase</keyword>
<dbReference type="InterPro" id="IPR052021">
    <property type="entry name" value="Type-I_RS_S_subunit"/>
</dbReference>
<gene>
    <name evidence="8" type="ORF">Q3M24_07840</name>
</gene>
<accession>A0AAU8LZQ7</accession>
<dbReference type="Pfam" id="PF01420">
    <property type="entry name" value="Methylase_S"/>
    <property type="match status" value="2"/>
</dbReference>
<proteinExistence type="inferred from homology"/>
<dbReference type="Gene3D" id="3.90.220.20">
    <property type="entry name" value="DNA methylase specificity domains"/>
    <property type="match status" value="2"/>
</dbReference>
<feature type="coiled-coil region" evidence="5">
    <location>
        <begin position="1229"/>
        <end position="1256"/>
    </location>
</feature>
<keyword evidence="3" id="KW-0680">Restriction system</keyword>
<dbReference type="SUPFAM" id="SSF53335">
    <property type="entry name" value="S-adenosyl-L-methionine-dependent methyltransferases"/>
    <property type="match status" value="1"/>
</dbReference>
<organism evidence="8">
    <name type="scientific">Candidatus Electrothrix aestuarii</name>
    <dbReference type="NCBI Taxonomy" id="3062594"/>
    <lineage>
        <taxon>Bacteria</taxon>
        <taxon>Pseudomonadati</taxon>
        <taxon>Thermodesulfobacteriota</taxon>
        <taxon>Desulfobulbia</taxon>
        <taxon>Desulfobulbales</taxon>
        <taxon>Desulfobulbaceae</taxon>
        <taxon>Candidatus Electrothrix</taxon>
    </lineage>
</organism>
<dbReference type="CDD" id="cd17260">
    <property type="entry name" value="RMtype1_S_EcoEI-TRD1-CR1_like"/>
    <property type="match status" value="1"/>
</dbReference>
<evidence type="ECO:0000256" key="1">
    <source>
        <dbReference type="ARBA" id="ARBA00006594"/>
    </source>
</evidence>
<evidence type="ECO:0000256" key="2">
    <source>
        <dbReference type="ARBA" id="ARBA00010923"/>
    </source>
</evidence>
<evidence type="ECO:0000259" key="7">
    <source>
        <dbReference type="Pfam" id="PF02384"/>
    </source>
</evidence>
<dbReference type="InterPro" id="IPR002052">
    <property type="entry name" value="DNA_methylase_N6_adenine_CS"/>
</dbReference>
<comment type="similarity">
    <text evidence="2">Belongs to the type-I restriction system S methylase family.</text>
</comment>
<dbReference type="KEGG" id="eaj:Q3M24_07840"/>
<keyword evidence="5" id="KW-0175">Coiled coil</keyword>
<feature type="domain" description="Type I restriction modification DNA specificity" evidence="6">
    <location>
        <begin position="1073"/>
        <end position="1251"/>
    </location>
</feature>
<sequence>MNHKELVKAIGLTPKNGTTGVFEKKYSKADNYVLEVDFKNERFNYGELIRAERETTLNFSQPESWVVFECVNRLLEQGYQPQHIILEKSYPVGRGSNIYLDILVTREDDSSFLMIECKTSGIEYDKELKKLNKDGGQIFSYFQQDSASDYLMVYASDFKDNTVSYYNEIIKIEDEYRQTDNVKDLYDIWNKLTKNNGIFEEGIAPYHFKSKALTPKHLKDITQEDSGKIFNRFLEILRHNVVSDKPNAFNKIFTLFLCKIYDEKSTMPNDELKFQWLEGIDDNVTFQKRLTDLYAKGMDEFLEKKVTDFSDDDFDNTFGNAIDAELRERLLKQFTRLRLEKNNEFAIKEVFDHDSFEDNGKVVKEVVELLQNYKIRYTKKQQYLSDFFELLLTTGLKQESGQFFTPIPVAQFVIRSLPIDTIVKQKLEAGRKNDLLPTIIDYASGSGHFLTESMHIIQELINNESKLDDYISDTNIKLKSWKTAHFEWANRYIYGIEKDYRLVKVGKVGCYLHGDGIANVVHSDGLGNFKKTKEYTRKLKVVDPDNPQDNRQFDIVVSNPPYSVSAFRNNARKYYNEKDFELYSKLTDQSSEIECLFIERTKQLLKDGGAAGIILPSSILSNGGIYTKTREIILRFFEIIGIAELGSNTFMATNTNTVTLFLRRRKNRFAKDIENSVNSFATTLQDITVNGIEKPVAKYVAQVWEGLTFDDYRTLFQKAPNDVVKVHEIYQEYDQKISLSDTALLNEIIKREKEKLIYFLLTYGQQTVLVTSGEKKAEKAFLGYEFSNRRGSEGIHPIQRGKSIDECTKLYDADCFDNKEKASTYIYDAFAGNYSREIDERLKGNVRRVDLVDMFTFDRVDFDKSMSLAVKKKVRIESRWDLVKLSDVATINPPKKINEYISDDTTVSFIEMASVSNEGFVANKVDRKVKELKKGSYKFFQENDIVIAKITPCMENGKCAIVRDLTNGFGFGSSEFHIIHLSDKVLPGYIFSILNTKRIREIAETHMTGASGHRRVPDTFYSNIRIPLPPQDIQEKIVAEIAVLEGKEVKARDGVIRRKSDINDLINSLFEVESNIRSLSDIAEVKGGKRIPKGMNFAQSKTDYPYIRVSDFKDGGVSLQNLQYIEKEVFDKIARYTINTEDIYISIAGTIGSVGIIPQCLNGKSLTENAAKIVLRDSNEIDQKFLYYVFKSTNVQMQINERTKAVGVPKLALKRIETIKVPVPSLSEQKDFVKKIEKIETEIAELEATIANIPAQKEAILRKYL</sequence>